<dbReference type="GeneID" id="48947830"/>
<gene>
    <name evidence="7" type="ORF">D6J04_02005</name>
    <name evidence="6" type="ORF">DB745_00335</name>
    <name evidence="8" type="ORF">DIZ81_00335</name>
</gene>
<dbReference type="Pfam" id="PF13657">
    <property type="entry name" value="Couple_hipA"/>
    <property type="match status" value="1"/>
</dbReference>
<dbReference type="GO" id="GO:0004674">
    <property type="term" value="F:protein serine/threonine kinase activity"/>
    <property type="evidence" value="ECO:0007669"/>
    <property type="project" value="UniProtKB-KW"/>
</dbReference>
<dbReference type="CDD" id="cd17808">
    <property type="entry name" value="HipA_Ec_like"/>
    <property type="match status" value="1"/>
</dbReference>
<evidence type="ECO:0000313" key="8">
    <source>
        <dbReference type="EMBL" id="TID46555.1"/>
    </source>
</evidence>
<evidence type="ECO:0000256" key="2">
    <source>
        <dbReference type="ARBA" id="ARBA00022679"/>
    </source>
</evidence>
<comment type="caution">
    <text evidence="7">The sequence shown here is derived from an EMBL/GenBank/DDBJ whole genome shotgun (WGS) entry which is preliminary data.</text>
</comment>
<reference evidence="7 10" key="3">
    <citation type="submission" date="2018-09" db="EMBL/GenBank/DDBJ databases">
        <title>Draft genome sequences of Legionella taurinensis isolated from water samples.</title>
        <authorList>
            <person name="Chakeri A."/>
            <person name="Allerberger F."/>
            <person name="Kundi M."/>
            <person name="Ruppitsch W."/>
            <person name="Schmid D."/>
        </authorList>
    </citation>
    <scope>NUCLEOTIDE SEQUENCE [LARGE SCALE GENOMIC DNA]</scope>
    <source>
        <strain evidence="7 10">4570-18-6</strain>
    </source>
</reference>
<evidence type="ECO:0000256" key="3">
    <source>
        <dbReference type="ARBA" id="ARBA00022777"/>
    </source>
</evidence>
<organism evidence="7 10">
    <name type="scientific">Legionella taurinensis</name>
    <dbReference type="NCBI Taxonomy" id="70611"/>
    <lineage>
        <taxon>Bacteria</taxon>
        <taxon>Pseudomonadati</taxon>
        <taxon>Pseudomonadota</taxon>
        <taxon>Gammaproteobacteria</taxon>
        <taxon>Legionellales</taxon>
        <taxon>Legionellaceae</taxon>
        <taxon>Legionella</taxon>
    </lineage>
</organism>
<dbReference type="PANTHER" id="PTHR37419:SF1">
    <property type="entry name" value="SERINE_THREONINE-PROTEIN KINASE TOXIN HIPA"/>
    <property type="match status" value="1"/>
</dbReference>
<dbReference type="OrthoDB" id="9805913at2"/>
<keyword evidence="3 6" id="KW-0418">Kinase</keyword>
<dbReference type="EMBL" id="QZWB01000001">
    <property type="protein sequence ID" value="RJT49446.1"/>
    <property type="molecule type" value="Genomic_DNA"/>
</dbReference>
<keyword evidence="2" id="KW-0808">Transferase</keyword>
<dbReference type="RefSeq" id="WP_108290207.1">
    <property type="nucleotide sequence ID" value="NZ_CAAAIR010000001.1"/>
</dbReference>
<keyword evidence="9" id="KW-1185">Reference proteome</keyword>
<evidence type="ECO:0000259" key="5">
    <source>
        <dbReference type="Pfam" id="PF13657"/>
    </source>
</evidence>
<dbReference type="GO" id="GO:0005829">
    <property type="term" value="C:cytosol"/>
    <property type="evidence" value="ECO:0007669"/>
    <property type="project" value="TreeGrafter"/>
</dbReference>
<dbReference type="AlphaFoldDB" id="A0A3A5LLX9"/>
<feature type="domain" description="HipA N-terminal subdomain 1" evidence="5">
    <location>
        <begin position="8"/>
        <end position="107"/>
    </location>
</feature>
<feature type="domain" description="HipA-like C-terminal" evidence="4">
    <location>
        <begin position="152"/>
        <end position="401"/>
    </location>
</feature>
<protein>
    <submittedName>
        <fullName evidence="6">Serine/threonine protein kinase</fullName>
    </submittedName>
    <submittedName>
        <fullName evidence="7">Type II toxin-antitoxin system HipA family toxin</fullName>
    </submittedName>
</protein>
<reference evidence="6 9" key="1">
    <citation type="submission" date="2018-04" db="EMBL/GenBank/DDBJ databases">
        <title>Whole genome sequence comparison of clinical and drinking water Legionella pneumophila isolates associated with the Flint Water Crisis.</title>
        <authorList>
            <person name="Garner E."/>
            <person name="Brown C."/>
            <person name="Schwake O."/>
            <person name="Coil D."/>
            <person name="Jospin G."/>
            <person name="Eisen J."/>
            <person name="Edwards M."/>
            <person name="Pruden A."/>
        </authorList>
    </citation>
    <scope>NUCLEOTIDE SEQUENCE [LARGE SCALE GENOMIC DNA]</scope>
    <source>
        <strain evidence="6 9">Genessee03</strain>
    </source>
</reference>
<comment type="similarity">
    <text evidence="1">Belongs to the HipA Ser/Thr kinase family.</text>
</comment>
<evidence type="ECO:0000313" key="10">
    <source>
        <dbReference type="Proteomes" id="UP000270757"/>
    </source>
</evidence>
<dbReference type="Proteomes" id="UP000306421">
    <property type="component" value="Unassembled WGS sequence"/>
</dbReference>
<sequence>MVKKNLVLHVLMNGLLIGELEKTNQGALKFSYSPTWLNYPGARPLSLSLPLTEQAYRGDVVYNFFDNLLPDNQQLRTRIQARFQIATNQPFDLLASIGRDCVGAIQLVSGPVPLFEKTIKYNPLSESKIASILRNYQINPLGMSREDESFRISIAGAQEKAAFLFYNQQWCEPLQETPTTHIFKLPIGFIAHQQMDLRDSCENEWLCAQLAKAYGLPVADCDILYFEDVKVLSVTRFDRRLSSDKRWIMRLPQEDMCQALGISNNLKYQSDGGPGIKDIMDLLLGSSHALDDRDMFFRAQIFFWLIAGIDGHAKNFSLHIEPEGKYRLTPLYDIMSAYPLITKKQLQKQKIKMAMALKGKNNHYHWHTMQSRHFLETAHAVNYSVERAEQLLDDMLEKTDKVIEVVSKQLPATFPATISEPILTGLHKAKQKLSNLLPTE</sequence>
<evidence type="ECO:0000313" key="6">
    <source>
        <dbReference type="EMBL" id="PUT49188.1"/>
    </source>
</evidence>
<evidence type="ECO:0000259" key="4">
    <source>
        <dbReference type="Pfam" id="PF07804"/>
    </source>
</evidence>
<evidence type="ECO:0000256" key="1">
    <source>
        <dbReference type="ARBA" id="ARBA00010164"/>
    </source>
</evidence>
<evidence type="ECO:0000313" key="11">
    <source>
        <dbReference type="Proteomes" id="UP000306421"/>
    </source>
</evidence>
<dbReference type="InterPro" id="IPR012893">
    <property type="entry name" value="HipA-like_C"/>
</dbReference>
<dbReference type="EMBL" id="QFGG01000001">
    <property type="protein sequence ID" value="TID46555.1"/>
    <property type="molecule type" value="Genomic_DNA"/>
</dbReference>
<accession>A0A3A5LLX9</accession>
<evidence type="ECO:0000313" key="9">
    <source>
        <dbReference type="Proteomes" id="UP000251035"/>
    </source>
</evidence>
<dbReference type="NCBIfam" id="TIGR03071">
    <property type="entry name" value="couple_hipA"/>
    <property type="match status" value="1"/>
</dbReference>
<dbReference type="Proteomes" id="UP000270757">
    <property type="component" value="Unassembled WGS sequence"/>
</dbReference>
<evidence type="ECO:0000313" key="7">
    <source>
        <dbReference type="EMBL" id="RJT49446.1"/>
    </source>
</evidence>
<reference evidence="8 11" key="2">
    <citation type="submission" date="2018-04" db="EMBL/GenBank/DDBJ databases">
        <title>Whole genome sequence comparison of clinical and drinking water Legionella pneumophila isolates.</title>
        <authorList>
            <person name="Garner E."/>
        </authorList>
    </citation>
    <scope>NUCLEOTIDE SEQUENCE [LARGE SCALE GENOMIC DNA]</scope>
    <source>
        <strain evidence="8 11">WH02</strain>
    </source>
</reference>
<proteinExistence type="inferred from homology"/>
<dbReference type="Gene3D" id="1.10.1070.20">
    <property type="match status" value="1"/>
</dbReference>
<dbReference type="Proteomes" id="UP000251035">
    <property type="component" value="Unassembled WGS sequence"/>
</dbReference>
<dbReference type="InterPro" id="IPR052028">
    <property type="entry name" value="HipA_Ser/Thr_kinase"/>
</dbReference>
<dbReference type="InterPro" id="IPR017508">
    <property type="entry name" value="HipA_N1"/>
</dbReference>
<dbReference type="PANTHER" id="PTHR37419">
    <property type="entry name" value="SERINE/THREONINE-PROTEIN KINASE TOXIN HIPA"/>
    <property type="match status" value="1"/>
</dbReference>
<keyword evidence="6" id="KW-0723">Serine/threonine-protein kinase</keyword>
<name>A0A3A5LLX9_9GAMM</name>
<dbReference type="EMBL" id="QCXM01000001">
    <property type="protein sequence ID" value="PUT49188.1"/>
    <property type="molecule type" value="Genomic_DNA"/>
</dbReference>
<dbReference type="Pfam" id="PF07804">
    <property type="entry name" value="HipA_C"/>
    <property type="match status" value="1"/>
</dbReference>